<dbReference type="PROSITE" id="PS50088">
    <property type="entry name" value="ANK_REPEAT"/>
    <property type="match status" value="2"/>
</dbReference>
<evidence type="ECO:0000313" key="4">
    <source>
        <dbReference type="EMBL" id="TXC06951.1"/>
    </source>
</evidence>
<gene>
    <name evidence="4" type="ORF">FocTR4_00003573</name>
</gene>
<keyword evidence="2 3" id="KW-0040">ANK repeat</keyword>
<evidence type="ECO:0000256" key="3">
    <source>
        <dbReference type="PROSITE-ProRule" id="PRU00023"/>
    </source>
</evidence>
<dbReference type="PANTHER" id="PTHR24123:SF33">
    <property type="entry name" value="PROTEIN HOS4"/>
    <property type="match status" value="1"/>
</dbReference>
<dbReference type="Pfam" id="PF12796">
    <property type="entry name" value="Ank_2"/>
    <property type="match status" value="1"/>
</dbReference>
<dbReference type="SMART" id="SM00248">
    <property type="entry name" value="ANK"/>
    <property type="match status" value="6"/>
</dbReference>
<feature type="repeat" description="ANK" evidence="3">
    <location>
        <begin position="314"/>
        <end position="346"/>
    </location>
</feature>
<reference evidence="4 5" key="1">
    <citation type="submission" date="2019-07" db="EMBL/GenBank/DDBJ databases">
        <title>The First High-Quality Draft Genome Sequence of the Causal Agent of the Current Panama Disease Epidemic.</title>
        <authorList>
            <person name="Warmington R.J."/>
            <person name="Kay W."/>
            <person name="Jeffries A."/>
            <person name="Bebber D."/>
            <person name="Moore K."/>
            <person name="Studholme D.J."/>
        </authorList>
    </citation>
    <scope>NUCLEOTIDE SEQUENCE [LARGE SCALE GENOMIC DNA]</scope>
    <source>
        <strain evidence="4 5">TR4</strain>
    </source>
</reference>
<protein>
    <submittedName>
        <fullName evidence="4">Uncharacterized protein</fullName>
    </submittedName>
</protein>
<sequence>MSSISLLQDDDGYGTPLHIAVFCDNLEAATLLLDAGADPLAPASGMDDRATALTIAGREGKQPFLYQLLNHIKPPQDSHVYNDLQYCFLESAAWGQVACVANLMDWWDGWTIETKQLALNYAAQRWKVCVAEFLISKAKYDQKALDSALARVIDYKVYMNSTNEYRIDYEGVDYFEQQQLTKLLIRTGANPNTSHFGMPLVIYTSRNINLIGALSVLLENGADPNTKDDKGRTALHHLGDAQSVYQGVRARRVNESGIWLLLGHIASILLKDQSGTKPIHEAAYGTNLRLLLLQLFTLPSDAERHESILTTNKYGTTLLHYAAAGAKLDIIEYLVSQGLDVNRTNENGWTPLMCALVPISSGFSDDGKAKAILNAIQAAQILLDHGADPLVTTAEG</sequence>
<evidence type="ECO:0000256" key="2">
    <source>
        <dbReference type="ARBA" id="ARBA00023043"/>
    </source>
</evidence>
<evidence type="ECO:0000256" key="1">
    <source>
        <dbReference type="ARBA" id="ARBA00022737"/>
    </source>
</evidence>
<dbReference type="InterPro" id="IPR051165">
    <property type="entry name" value="Multifunctional_ANK_Repeat"/>
</dbReference>
<feature type="repeat" description="ANK" evidence="3">
    <location>
        <begin position="15"/>
        <end position="44"/>
    </location>
</feature>
<comment type="caution">
    <text evidence="4">The sequence shown here is derived from an EMBL/GenBank/DDBJ whole genome shotgun (WGS) entry which is preliminary data.</text>
</comment>
<dbReference type="PROSITE" id="PS50297">
    <property type="entry name" value="ANK_REP_REGION"/>
    <property type="match status" value="2"/>
</dbReference>
<dbReference type="InterPro" id="IPR036770">
    <property type="entry name" value="Ankyrin_rpt-contain_sf"/>
</dbReference>
<accession>A0A5C6TAW3</accession>
<proteinExistence type="predicted"/>
<dbReference type="Gene3D" id="1.25.40.20">
    <property type="entry name" value="Ankyrin repeat-containing domain"/>
    <property type="match status" value="3"/>
</dbReference>
<dbReference type="PANTHER" id="PTHR24123">
    <property type="entry name" value="ANKYRIN REPEAT-CONTAINING"/>
    <property type="match status" value="1"/>
</dbReference>
<organism evidence="4 5">
    <name type="scientific">Fusarium oxysporum f. sp. cubense</name>
    <dbReference type="NCBI Taxonomy" id="61366"/>
    <lineage>
        <taxon>Eukaryota</taxon>
        <taxon>Fungi</taxon>
        <taxon>Dikarya</taxon>
        <taxon>Ascomycota</taxon>
        <taxon>Pezizomycotina</taxon>
        <taxon>Sordariomycetes</taxon>
        <taxon>Hypocreomycetidae</taxon>
        <taxon>Hypocreales</taxon>
        <taxon>Nectriaceae</taxon>
        <taxon>Fusarium</taxon>
        <taxon>Fusarium oxysporum species complex</taxon>
    </lineage>
</organism>
<dbReference type="Pfam" id="PF00023">
    <property type="entry name" value="Ank"/>
    <property type="match status" value="1"/>
</dbReference>
<dbReference type="SUPFAM" id="SSF48403">
    <property type="entry name" value="Ankyrin repeat"/>
    <property type="match status" value="2"/>
</dbReference>
<dbReference type="InterPro" id="IPR002110">
    <property type="entry name" value="Ankyrin_rpt"/>
</dbReference>
<name>A0A5C6TAW3_FUSOC</name>
<dbReference type="EMBL" id="VMNF01000005">
    <property type="protein sequence ID" value="TXC06951.1"/>
    <property type="molecule type" value="Genomic_DNA"/>
</dbReference>
<evidence type="ECO:0000313" key="5">
    <source>
        <dbReference type="Proteomes" id="UP000321331"/>
    </source>
</evidence>
<dbReference type="Proteomes" id="UP000321331">
    <property type="component" value="Unassembled WGS sequence"/>
</dbReference>
<dbReference type="AlphaFoldDB" id="A0A5C6TAW3"/>
<keyword evidence="1" id="KW-0677">Repeat</keyword>